<dbReference type="Gene3D" id="2.130.10.10">
    <property type="entry name" value="YVTN repeat-like/Quinoprotein amine dehydrogenase"/>
    <property type="match status" value="1"/>
</dbReference>
<dbReference type="PANTHER" id="PTHR22889">
    <property type="entry name" value="WD REPEAT-CONTAINING PROTEIN 89"/>
    <property type="match status" value="1"/>
</dbReference>
<dbReference type="PROSITE" id="PS50294">
    <property type="entry name" value="WD_REPEATS_REGION"/>
    <property type="match status" value="1"/>
</dbReference>
<dbReference type="GeneID" id="92206102"/>
<dbReference type="PANTHER" id="PTHR22889:SF0">
    <property type="entry name" value="WD REPEAT-CONTAINING PROTEIN 89"/>
    <property type="match status" value="1"/>
</dbReference>
<evidence type="ECO:0000313" key="5">
    <source>
        <dbReference type="EMBL" id="CAK9436348.1"/>
    </source>
</evidence>
<reference evidence="5 6" key="1">
    <citation type="submission" date="2024-03" db="EMBL/GenBank/DDBJ databases">
        <authorList>
            <person name="Brejova B."/>
        </authorList>
    </citation>
    <scope>NUCLEOTIDE SEQUENCE [LARGE SCALE GENOMIC DNA]</scope>
    <source>
        <strain evidence="5 6">CBS 14171</strain>
    </source>
</reference>
<keyword evidence="1 3" id="KW-0853">WD repeat</keyword>
<dbReference type="InterPro" id="IPR039328">
    <property type="entry name" value="WDR89"/>
</dbReference>
<gene>
    <name evidence="5" type="ORF">LODBEIA_P09060</name>
</gene>
<dbReference type="InterPro" id="IPR036322">
    <property type="entry name" value="WD40_repeat_dom_sf"/>
</dbReference>
<keyword evidence="2" id="KW-0677">Repeat</keyword>
<feature type="repeat" description="WD" evidence="3">
    <location>
        <begin position="148"/>
        <end position="190"/>
    </location>
</feature>
<evidence type="ECO:0000256" key="2">
    <source>
        <dbReference type="ARBA" id="ARBA00022737"/>
    </source>
</evidence>
<dbReference type="SUPFAM" id="SSF50978">
    <property type="entry name" value="WD40 repeat-like"/>
    <property type="match status" value="1"/>
</dbReference>
<dbReference type="EMBL" id="OZ022405">
    <property type="protein sequence ID" value="CAK9436348.1"/>
    <property type="molecule type" value="Genomic_DNA"/>
</dbReference>
<dbReference type="InterPro" id="IPR015943">
    <property type="entry name" value="WD40/YVTN_repeat-like_dom_sf"/>
</dbReference>
<accession>A0ABP0ZH04</accession>
<proteinExistence type="predicted"/>
<dbReference type="InterPro" id="IPR001680">
    <property type="entry name" value="WD40_rpt"/>
</dbReference>
<organism evidence="5 6">
    <name type="scientific">Lodderomyces beijingensis</name>
    <dbReference type="NCBI Taxonomy" id="1775926"/>
    <lineage>
        <taxon>Eukaryota</taxon>
        <taxon>Fungi</taxon>
        <taxon>Dikarya</taxon>
        <taxon>Ascomycota</taxon>
        <taxon>Saccharomycotina</taxon>
        <taxon>Pichiomycetes</taxon>
        <taxon>Debaryomycetaceae</taxon>
        <taxon>Candida/Lodderomyces clade</taxon>
        <taxon>Lodderomyces</taxon>
    </lineage>
</organism>
<evidence type="ECO:0000313" key="6">
    <source>
        <dbReference type="Proteomes" id="UP001497383"/>
    </source>
</evidence>
<dbReference type="PROSITE" id="PS50082">
    <property type="entry name" value="WD_REPEATS_2"/>
    <property type="match status" value="1"/>
</dbReference>
<evidence type="ECO:0000256" key="1">
    <source>
        <dbReference type="ARBA" id="ARBA00022574"/>
    </source>
</evidence>
<evidence type="ECO:0000256" key="3">
    <source>
        <dbReference type="PROSITE-ProRule" id="PRU00221"/>
    </source>
</evidence>
<dbReference type="RefSeq" id="XP_066827844.1">
    <property type="nucleotide sequence ID" value="XM_066976878.1"/>
</dbReference>
<protein>
    <recommendedName>
        <fullName evidence="7">WD repeat-containing protein 89</fullName>
    </recommendedName>
</protein>
<dbReference type="Proteomes" id="UP001497383">
    <property type="component" value="Chromosome 1"/>
</dbReference>
<name>A0ABP0ZH04_9ASCO</name>
<keyword evidence="6" id="KW-1185">Reference proteome</keyword>
<dbReference type="Pfam" id="PF00400">
    <property type="entry name" value="WD40"/>
    <property type="match status" value="2"/>
</dbReference>
<feature type="region of interest" description="Disordered" evidence="4">
    <location>
        <begin position="341"/>
        <end position="373"/>
    </location>
</feature>
<evidence type="ECO:0000256" key="4">
    <source>
        <dbReference type="SAM" id="MobiDB-lite"/>
    </source>
</evidence>
<evidence type="ECO:0008006" key="7">
    <source>
        <dbReference type="Google" id="ProtNLM"/>
    </source>
</evidence>
<dbReference type="SMART" id="SM00320">
    <property type="entry name" value="WD40"/>
    <property type="match status" value="3"/>
</dbReference>
<sequence length="373" mass="41739">MDANLTHTWSSLKSVEDWILKLGLLDADQFIASTSSGSLLSYSLSNASSRCLFKWEEAHESSINDMKVIDTNTFASCSTDGIKVWDVRVTAGGGNNLSTSLNNAKNSNFLSLAARGNLLAGGTELQSADAEVLVWDLRKADQVVNLFVDSHQDDVTALEFHPSLEQYLMSGSTDGYTNIYDLSKPEEEDALHQVINFGSVHSCHFITESRISVLTHIETLMFHDLHDTNYEDLSSLQFVDVGDLRAQWPDNSYVIDLSPSGYVAFASTITNKLSVMPFNPRKEKFKLDKVINFPQAHGDQIVRDVLVLQDSRHALSCGEDGAIKYWEFPRELKRYSIGETTSPVEISPPVKKVSTKPHHQNKKSRKDKRFKPY</sequence>
<feature type="compositionally biased region" description="Basic residues" evidence="4">
    <location>
        <begin position="353"/>
        <end position="373"/>
    </location>
</feature>